<keyword evidence="5" id="KW-0325">Glycoprotein</keyword>
<dbReference type="SMART" id="SM00181">
    <property type="entry name" value="EGF"/>
    <property type="match status" value="2"/>
</dbReference>
<evidence type="ECO:0000256" key="3">
    <source>
        <dbReference type="ARBA" id="ARBA00023136"/>
    </source>
</evidence>
<evidence type="ECO:0000313" key="11">
    <source>
        <dbReference type="Proteomes" id="UP000009022"/>
    </source>
</evidence>
<dbReference type="Pfam" id="PF07645">
    <property type="entry name" value="EGF_CA"/>
    <property type="match status" value="1"/>
</dbReference>
<evidence type="ECO:0000256" key="6">
    <source>
        <dbReference type="PROSITE-ProRule" id="PRU00076"/>
    </source>
</evidence>
<dbReference type="HOGENOM" id="CLU_038974_0_1_1"/>
<dbReference type="Pfam" id="PF11938">
    <property type="entry name" value="DUF3456"/>
    <property type="match status" value="1"/>
</dbReference>
<keyword evidence="8" id="KW-0732">Signal</keyword>
<protein>
    <recommendedName>
        <fullName evidence="9">EGF-like domain-containing protein</fullName>
    </recommendedName>
</protein>
<organism evidence="10 11">
    <name type="scientific">Trichoplax adhaerens</name>
    <name type="common">Trichoplax reptans</name>
    <dbReference type="NCBI Taxonomy" id="10228"/>
    <lineage>
        <taxon>Eukaryota</taxon>
        <taxon>Metazoa</taxon>
        <taxon>Placozoa</taxon>
        <taxon>Uniplacotomia</taxon>
        <taxon>Trichoplacea</taxon>
        <taxon>Trichoplacidae</taxon>
        <taxon>Trichoplax</taxon>
    </lineage>
</organism>
<dbReference type="InterPro" id="IPR018097">
    <property type="entry name" value="EGF_Ca-bd_CS"/>
</dbReference>
<dbReference type="PROSITE" id="PS01186">
    <property type="entry name" value="EGF_2"/>
    <property type="match status" value="1"/>
</dbReference>
<dbReference type="InterPro" id="IPR001881">
    <property type="entry name" value="EGF-like_Ca-bd_dom"/>
</dbReference>
<comment type="subcellular location">
    <subcellularLocation>
        <location evidence="1">Membrane</location>
    </subcellularLocation>
</comment>
<dbReference type="InterPro" id="IPR000742">
    <property type="entry name" value="EGF"/>
</dbReference>
<dbReference type="STRING" id="10228.B3SC70"/>
<dbReference type="Gene3D" id="2.10.25.10">
    <property type="entry name" value="Laminin"/>
    <property type="match status" value="1"/>
</dbReference>
<name>B3SC70_TRIAD</name>
<dbReference type="PROSITE" id="PS00010">
    <property type="entry name" value="ASX_HYDROXYL"/>
    <property type="match status" value="1"/>
</dbReference>
<proteinExistence type="predicted"/>
<dbReference type="InterPro" id="IPR000152">
    <property type="entry name" value="EGF-type_Asp/Asn_hydroxyl_site"/>
</dbReference>
<keyword evidence="2 6" id="KW-0245">EGF-like domain</keyword>
<dbReference type="OMA" id="HKACDGC"/>
<feature type="chain" id="PRO_5002798570" description="EGF-like domain-containing protein" evidence="8">
    <location>
        <begin position="30"/>
        <end position="281"/>
    </location>
</feature>
<dbReference type="InParanoid" id="B3SC70"/>
<feature type="disulfide bond" evidence="6">
    <location>
        <begin position="182"/>
        <end position="191"/>
    </location>
</feature>
<evidence type="ECO:0000256" key="8">
    <source>
        <dbReference type="SAM" id="SignalP"/>
    </source>
</evidence>
<feature type="domain" description="EGF-like" evidence="9">
    <location>
        <begin position="158"/>
        <end position="192"/>
    </location>
</feature>
<feature type="compositionally biased region" description="Polar residues" evidence="7">
    <location>
        <begin position="253"/>
        <end position="264"/>
    </location>
</feature>
<dbReference type="SUPFAM" id="SSF57196">
    <property type="entry name" value="EGF/Laminin"/>
    <property type="match status" value="1"/>
</dbReference>
<dbReference type="Proteomes" id="UP000009022">
    <property type="component" value="Unassembled WGS sequence"/>
</dbReference>
<dbReference type="eggNOG" id="KOG4260">
    <property type="taxonomic scope" value="Eukaryota"/>
</dbReference>
<feature type="region of interest" description="Disordered" evidence="7">
    <location>
        <begin position="246"/>
        <end position="281"/>
    </location>
</feature>
<evidence type="ECO:0000256" key="1">
    <source>
        <dbReference type="ARBA" id="ARBA00004370"/>
    </source>
</evidence>
<dbReference type="AlphaFoldDB" id="B3SC70"/>
<reference evidence="10 11" key="1">
    <citation type="journal article" date="2008" name="Nature">
        <title>The Trichoplax genome and the nature of placozoans.</title>
        <authorList>
            <person name="Srivastava M."/>
            <person name="Begovic E."/>
            <person name="Chapman J."/>
            <person name="Putnam N.H."/>
            <person name="Hellsten U."/>
            <person name="Kawashima T."/>
            <person name="Kuo A."/>
            <person name="Mitros T."/>
            <person name="Salamov A."/>
            <person name="Carpenter M.L."/>
            <person name="Signorovitch A.Y."/>
            <person name="Moreno M.A."/>
            <person name="Kamm K."/>
            <person name="Grimwood J."/>
            <person name="Schmutz J."/>
            <person name="Shapiro H."/>
            <person name="Grigoriev I.V."/>
            <person name="Buss L.W."/>
            <person name="Schierwater B."/>
            <person name="Dellaporta S.L."/>
            <person name="Rokhsar D.S."/>
        </authorList>
    </citation>
    <scope>NUCLEOTIDE SEQUENCE [LARGE SCALE GENOMIC DNA]</scope>
    <source>
        <strain evidence="10 11">Grell-BS-1999</strain>
    </source>
</reference>
<dbReference type="OrthoDB" id="19903at2759"/>
<dbReference type="GO" id="GO:0005509">
    <property type="term" value="F:calcium ion binding"/>
    <property type="evidence" value="ECO:0007669"/>
    <property type="project" value="InterPro"/>
</dbReference>
<dbReference type="SMART" id="SM00179">
    <property type="entry name" value="EGF_CA"/>
    <property type="match status" value="1"/>
</dbReference>
<dbReference type="EMBL" id="DS985268">
    <property type="protein sequence ID" value="EDV19668.1"/>
    <property type="molecule type" value="Genomic_DNA"/>
</dbReference>
<dbReference type="GeneID" id="6759056"/>
<accession>B3SC70</accession>
<dbReference type="InterPro" id="IPR021852">
    <property type="entry name" value="DUF3456"/>
</dbReference>
<dbReference type="KEGG" id="tad:TRIADDRAFT_61862"/>
<dbReference type="GO" id="GO:0016020">
    <property type="term" value="C:membrane"/>
    <property type="evidence" value="ECO:0007669"/>
    <property type="project" value="UniProtKB-SubCell"/>
</dbReference>
<dbReference type="PROSITE" id="PS00022">
    <property type="entry name" value="EGF_1"/>
    <property type="match status" value="1"/>
</dbReference>
<feature type="compositionally biased region" description="Basic and acidic residues" evidence="7">
    <location>
        <begin position="268"/>
        <end position="281"/>
    </location>
</feature>
<gene>
    <name evidence="10" type="ORF">TRIADDRAFT_61862</name>
</gene>
<sequence>MAGRKHWPRFGSFFAFLLVLLLCNRIVNAKEEDEDNGKDRVMKRCIDCRKLAVSFEIGLDLTNRKGYGGGDVVWEEKKLGKYENSEMRLLDITEKTCKRKDFQCNTMLENYEDEIEKWFFKLRQDETDFAEWFCEKTLKVCCPFNTFGPDCQACPGNGEFSCSQHGKCHGNGTRSGNGSCICETGYSGSVCENCTTGYVQKGSECNDINECEANACDVSLENCENTEGSFICTCKEGFQKEGDVCVPAEPTEGTESSTDDSAATNAVEEEKAAEVDSHEEL</sequence>
<evidence type="ECO:0000256" key="7">
    <source>
        <dbReference type="SAM" id="MobiDB-lite"/>
    </source>
</evidence>
<dbReference type="CDD" id="cd00054">
    <property type="entry name" value="EGF_CA"/>
    <property type="match status" value="1"/>
</dbReference>
<dbReference type="PROSITE" id="PS50026">
    <property type="entry name" value="EGF_3"/>
    <property type="match status" value="2"/>
</dbReference>
<dbReference type="PROSITE" id="PS01187">
    <property type="entry name" value="EGF_CA"/>
    <property type="match status" value="1"/>
</dbReference>
<dbReference type="PROSITE" id="PS01248">
    <property type="entry name" value="EGF_LAM_1"/>
    <property type="match status" value="1"/>
</dbReference>
<dbReference type="InterPro" id="IPR049883">
    <property type="entry name" value="NOTCH1_EGF-like"/>
</dbReference>
<dbReference type="RefSeq" id="XP_002117825.1">
    <property type="nucleotide sequence ID" value="XM_002117789.1"/>
</dbReference>
<keyword evidence="11" id="KW-1185">Reference proteome</keyword>
<keyword evidence="4 6" id="KW-1015">Disulfide bond</keyword>
<dbReference type="PANTHER" id="PTHR24038">
    <property type="entry name" value="STABILIN"/>
    <property type="match status" value="1"/>
</dbReference>
<evidence type="ECO:0000256" key="4">
    <source>
        <dbReference type="ARBA" id="ARBA00023157"/>
    </source>
</evidence>
<feature type="domain" description="EGF-like" evidence="9">
    <location>
        <begin position="207"/>
        <end position="246"/>
    </location>
</feature>
<dbReference type="InterPro" id="IPR002049">
    <property type="entry name" value="LE_dom"/>
</dbReference>
<feature type="signal peptide" evidence="8">
    <location>
        <begin position="1"/>
        <end position="29"/>
    </location>
</feature>
<evidence type="ECO:0000313" key="10">
    <source>
        <dbReference type="EMBL" id="EDV19668.1"/>
    </source>
</evidence>
<keyword evidence="3" id="KW-0472">Membrane</keyword>
<evidence type="ECO:0000256" key="2">
    <source>
        <dbReference type="ARBA" id="ARBA00022536"/>
    </source>
</evidence>
<evidence type="ECO:0000259" key="9">
    <source>
        <dbReference type="PROSITE" id="PS50026"/>
    </source>
</evidence>
<evidence type="ECO:0000256" key="5">
    <source>
        <dbReference type="ARBA" id="ARBA00023180"/>
    </source>
</evidence>
<dbReference type="PANTHER" id="PTHR24038:SF11">
    <property type="entry name" value="INTEGRIN BETA-LIKE PROTEIN E"/>
    <property type="match status" value="1"/>
</dbReference>
<dbReference type="PhylomeDB" id="B3SC70"/>
<dbReference type="FunCoup" id="B3SC70">
    <property type="interactions" value="1228"/>
</dbReference>
<dbReference type="CTD" id="6759056"/>
<comment type="caution">
    <text evidence="6">Lacks conserved residue(s) required for the propagation of feature annotation.</text>
</comment>